<evidence type="ECO:0000259" key="2">
    <source>
        <dbReference type="PROSITE" id="PS50035"/>
    </source>
</evidence>
<dbReference type="PANTHER" id="PTHR45766:SF6">
    <property type="entry name" value="SWI_SNF-RELATED MATRIX-ASSOCIATED ACTIN-DEPENDENT REGULATOR OF CHROMATIN SUBFAMILY A-LIKE PROTEIN 1"/>
    <property type="match status" value="1"/>
</dbReference>
<keyword evidence="6" id="KW-1185">Reference proteome</keyword>
<evidence type="ECO:0000313" key="6">
    <source>
        <dbReference type="Proteomes" id="UP000238937"/>
    </source>
</evidence>
<dbReference type="GO" id="GO:0006793">
    <property type="term" value="P:phosphorus metabolic process"/>
    <property type="evidence" value="ECO:0007669"/>
    <property type="project" value="UniProtKB-ARBA"/>
</dbReference>
<dbReference type="InterPro" id="IPR038718">
    <property type="entry name" value="SNF2-like_sf"/>
</dbReference>
<dbReference type="SMART" id="SM00487">
    <property type="entry name" value="DEXDc"/>
    <property type="match status" value="1"/>
</dbReference>
<accession>A0A2T1GJN5</accession>
<dbReference type="OrthoDB" id="9814088at2"/>
<dbReference type="RefSeq" id="WP_106301920.1">
    <property type="nucleotide sequence ID" value="NZ_PVWO01000057.1"/>
</dbReference>
<dbReference type="InterPro" id="IPR014001">
    <property type="entry name" value="Helicase_ATP-bd"/>
</dbReference>
<dbReference type="InterPro" id="IPR001736">
    <property type="entry name" value="PLipase_D/transphosphatidylase"/>
</dbReference>
<dbReference type="InterPro" id="IPR000330">
    <property type="entry name" value="SNF2_N"/>
</dbReference>
<keyword evidence="5" id="KW-0255">Endonuclease</keyword>
<organism evidence="5 6">
    <name type="scientific">Chamaesiphon polymorphus CCALA 037</name>
    <dbReference type="NCBI Taxonomy" id="2107692"/>
    <lineage>
        <taxon>Bacteria</taxon>
        <taxon>Bacillati</taxon>
        <taxon>Cyanobacteriota</taxon>
        <taxon>Cyanophyceae</taxon>
        <taxon>Gomontiellales</taxon>
        <taxon>Chamaesiphonaceae</taxon>
        <taxon>Chamaesiphon</taxon>
    </lineage>
</organism>
<feature type="domain" description="Helicase ATP-binding" evidence="3">
    <location>
        <begin position="264"/>
        <end position="402"/>
    </location>
</feature>
<gene>
    <name evidence="5" type="ORF">C7B77_06815</name>
</gene>
<dbReference type="CDD" id="cd09178">
    <property type="entry name" value="PLDc_N_Snf2_like"/>
    <property type="match status" value="1"/>
</dbReference>
<proteinExistence type="predicted"/>
<feature type="domain" description="PLD phosphodiesterase" evidence="2">
    <location>
        <begin position="134"/>
        <end position="167"/>
    </location>
</feature>
<dbReference type="Pfam" id="PF00271">
    <property type="entry name" value="Helicase_C"/>
    <property type="match status" value="1"/>
</dbReference>
<dbReference type="PANTHER" id="PTHR45766">
    <property type="entry name" value="DNA ANNEALING HELICASE AND ENDONUCLEASE ZRANB3 FAMILY MEMBER"/>
    <property type="match status" value="1"/>
</dbReference>
<dbReference type="Pfam" id="PF00176">
    <property type="entry name" value="SNF2-rel_dom"/>
    <property type="match status" value="1"/>
</dbReference>
<dbReference type="Pfam" id="PF13091">
    <property type="entry name" value="PLDc_2"/>
    <property type="match status" value="1"/>
</dbReference>
<dbReference type="PROSITE" id="PS50035">
    <property type="entry name" value="PLD"/>
    <property type="match status" value="1"/>
</dbReference>
<dbReference type="PROSITE" id="PS51194">
    <property type="entry name" value="HELICASE_CTER"/>
    <property type="match status" value="1"/>
</dbReference>
<dbReference type="GO" id="GO:0004519">
    <property type="term" value="F:endonuclease activity"/>
    <property type="evidence" value="ECO:0007669"/>
    <property type="project" value="UniProtKB-KW"/>
</dbReference>
<dbReference type="InterPro" id="IPR049730">
    <property type="entry name" value="SNF2/RAD54-like_C"/>
</dbReference>
<dbReference type="SUPFAM" id="SSF56024">
    <property type="entry name" value="Phospholipase D/nuclease"/>
    <property type="match status" value="1"/>
</dbReference>
<dbReference type="InterPro" id="IPR025202">
    <property type="entry name" value="PLD-like_dom"/>
</dbReference>
<keyword evidence="5" id="KW-0540">Nuclease</keyword>
<dbReference type="Gene3D" id="3.40.50.300">
    <property type="entry name" value="P-loop containing nucleotide triphosphate hydrolases"/>
    <property type="match status" value="1"/>
</dbReference>
<dbReference type="Gene3D" id="3.30.870.10">
    <property type="entry name" value="Endonuclease Chain A"/>
    <property type="match status" value="1"/>
</dbReference>
<evidence type="ECO:0000259" key="3">
    <source>
        <dbReference type="PROSITE" id="PS51192"/>
    </source>
</evidence>
<reference evidence="5 6" key="1">
    <citation type="submission" date="2018-03" db="EMBL/GenBank/DDBJ databases">
        <title>The ancient ancestry and fast evolution of plastids.</title>
        <authorList>
            <person name="Moore K.R."/>
            <person name="Magnabosco C."/>
            <person name="Momper L."/>
            <person name="Gold D.A."/>
            <person name="Bosak T."/>
            <person name="Fournier G.P."/>
        </authorList>
    </citation>
    <scope>NUCLEOTIDE SEQUENCE [LARGE SCALE GENOMIC DNA]</scope>
    <source>
        <strain evidence="5 6">CCALA 037</strain>
    </source>
</reference>
<dbReference type="InterPro" id="IPR027417">
    <property type="entry name" value="P-loop_NTPase"/>
</dbReference>
<dbReference type="InterPro" id="IPR001650">
    <property type="entry name" value="Helicase_C-like"/>
</dbReference>
<dbReference type="AlphaFoldDB" id="A0A2T1GJN5"/>
<dbReference type="Gene3D" id="3.40.50.10810">
    <property type="entry name" value="Tandem AAA-ATPase domain"/>
    <property type="match status" value="2"/>
</dbReference>
<dbReference type="PROSITE" id="PS51192">
    <property type="entry name" value="HELICASE_ATP_BIND_1"/>
    <property type="match status" value="1"/>
</dbReference>
<evidence type="ECO:0000313" key="5">
    <source>
        <dbReference type="EMBL" id="PSB57893.1"/>
    </source>
</evidence>
<keyword evidence="1" id="KW-0378">Hydrolase</keyword>
<dbReference type="EMBL" id="PVWO01000057">
    <property type="protein sequence ID" value="PSB57893.1"/>
    <property type="molecule type" value="Genomic_DNA"/>
</dbReference>
<feature type="domain" description="Helicase C-terminal" evidence="4">
    <location>
        <begin position="708"/>
        <end position="873"/>
    </location>
</feature>
<dbReference type="SUPFAM" id="SSF52540">
    <property type="entry name" value="P-loop containing nucleoside triphosphate hydrolases"/>
    <property type="match status" value="1"/>
</dbReference>
<comment type="caution">
    <text evidence="5">The sequence shown here is derived from an EMBL/GenBank/DDBJ whole genome shotgun (WGS) entry which is preliminary data.</text>
</comment>
<evidence type="ECO:0000259" key="4">
    <source>
        <dbReference type="PROSITE" id="PS51194"/>
    </source>
</evidence>
<protein>
    <submittedName>
        <fullName evidence="5">NgoFVII family restriction endonuclease</fullName>
    </submittedName>
</protein>
<sequence>MSSIYDNIDQILLPELQAYLKQAYRSDFCVGYFNLRGWREIDAEIGKFEGGEHRCCRLLVGMHKLPNEELRRTLAIGKPNDGIDQGQAVRLKTLMAQEFREQLTYGSPTADDEAGLKRLREQLLNGQVRVKLYLRHLLHAKLYLIYREDRAAPIVSYVGSSNLTLSGLQRQGELNVEVTDKDDTQKLAQWFQDRWDDRFCLDISAELAGIIDESWAGRSLKPYYVYLKMAYHLSQEARDGLSNYQTPASFGLLPFQEAAVKIAAQHINKRGGVIVGDVVGLGKTLVGTAIAHLCEEDYGTSTLIICPKNLVRMWQNQIDRYGLRGKVVPISQVIKALPEIPARFRLVLIDESHNLRNRDGSRYQAIKDYIEQSGSRCILLTATPYNKTYLDISSQLQLFLKPEGDLGIKPEAYIRSLGGEMQFRRRHSTSPVRSLLAFEHSDEPEDWQQLMSQYMVRRTRSFIKNTYAQQDGDRYYLEFANGTRFYFPNRHPRTVTFEIADPQTDPYARLYSTQVVDIINRLNLPRYGLGNYIAPRPAEKATDEESRQLANLSQAGQRLMGFCRTNLFKRLESSGIAFIQSIERHILRNYVFLWAIERGLPLPIGTQDAELLDGVGSDEDDNSLLNADWETTEEEENAADEPLTRHRDFQFRAEAVYRSYQTQYQRRFKWIGSRLFAPDLAQNLRDDADALIEVLDLADTWEARSDRKLNALLDLVARRHADAKILIFTQFADTARYLFDSLTTAGVTQMAVVTGQTPDPTAVAHRFSPRSHNSRNHISTTEELRILIATDVLSEGQNLQDCAIILNYDLPWAIIRLIQRAGRVDRIGQQASDILCYSFLPADGVERLINLRGRLRARLDQNHEVVGSDEAFFEDEAQRVVLSNLYNERSGILDEAEEGEVDLTSEALQIWQSAIEARPELKGIIEKLPNVVYSTRWHRTDGIDPEGVLLYMKTAEGNDSLAWIDRQGNSVTQSQMRILRMARCSYDTEPLPRHPQHHELVERGSKLLAEQSKTVAGTLGNKRSAASQTYDRLSAYIDRLRRELPLLARGTEWESLERAVEEINQYYLRPNAIARLNREFRAGIKDEDLAKLVVFLREHDALCIVDRESDWHCAQIICSLGLFSDSNRPL</sequence>
<name>A0A2T1GJN5_9CYAN</name>
<dbReference type="GO" id="GO:0005524">
    <property type="term" value="F:ATP binding"/>
    <property type="evidence" value="ECO:0007669"/>
    <property type="project" value="InterPro"/>
</dbReference>
<dbReference type="GO" id="GO:0016787">
    <property type="term" value="F:hydrolase activity"/>
    <property type="evidence" value="ECO:0007669"/>
    <property type="project" value="UniProtKB-KW"/>
</dbReference>
<evidence type="ECO:0000256" key="1">
    <source>
        <dbReference type="ARBA" id="ARBA00022801"/>
    </source>
</evidence>
<dbReference type="SMART" id="SM00490">
    <property type="entry name" value="HELICc"/>
    <property type="match status" value="1"/>
</dbReference>
<dbReference type="CDD" id="cd18793">
    <property type="entry name" value="SF2_C_SNF"/>
    <property type="match status" value="1"/>
</dbReference>
<dbReference type="Proteomes" id="UP000238937">
    <property type="component" value="Unassembled WGS sequence"/>
</dbReference>